<organism evidence="4 5">
    <name type="scientific">Stylonychia lemnae</name>
    <name type="common">Ciliate</name>
    <dbReference type="NCBI Taxonomy" id="5949"/>
    <lineage>
        <taxon>Eukaryota</taxon>
        <taxon>Sar</taxon>
        <taxon>Alveolata</taxon>
        <taxon>Ciliophora</taxon>
        <taxon>Intramacronucleata</taxon>
        <taxon>Spirotrichea</taxon>
        <taxon>Stichotrichia</taxon>
        <taxon>Sporadotrichida</taxon>
        <taxon>Oxytrichidae</taxon>
        <taxon>Stylonychinae</taxon>
        <taxon>Stylonychia</taxon>
    </lineage>
</organism>
<feature type="compositionally biased region" description="Basic and acidic residues" evidence="1">
    <location>
        <begin position="46"/>
        <end position="57"/>
    </location>
</feature>
<gene>
    <name evidence="4" type="primary">Contig17227.g18345</name>
    <name evidence="4" type="ORF">STYLEM_21003</name>
</gene>
<sequence length="252" mass="29153">MIKTKTLILVLVSTLTLTLSTKESNSHPTLSSKLQQQISYNSPAARQREQQLEHGWDQVHWPSKLQYDHGSKKESDHYTNKKGIETFTAQRDGGPFKPGSKTNSRSERRIENDYDSSHQPQQFSADFRVPKGTDSVAIMQIFGGNRSYNKKNPHSTSFMFQVHNNDLTYYKNRILAKDITGKWEHMNVIHDPKSHQIQAYLNGQEVWHGRDKGHDVHFIKYGAYGQGGIEDMSPTMRSQFKNVKYFVKPRRR</sequence>
<feature type="signal peptide" evidence="2">
    <location>
        <begin position="1"/>
        <end position="20"/>
    </location>
</feature>
<dbReference type="SUPFAM" id="SSF49899">
    <property type="entry name" value="Concanavalin A-like lectins/glucanases"/>
    <property type="match status" value="1"/>
</dbReference>
<feature type="region of interest" description="Disordered" evidence="1">
    <location>
        <begin position="21"/>
        <end position="57"/>
    </location>
</feature>
<dbReference type="PANTHER" id="PTHR33681">
    <property type="entry name" value="BINDING PROTEIN, PUTATIVE, EXPRESSED-RELATED"/>
    <property type="match status" value="1"/>
</dbReference>
<accession>A0A078BFC2</accession>
<reference evidence="4 5" key="1">
    <citation type="submission" date="2014-06" db="EMBL/GenBank/DDBJ databases">
        <authorList>
            <person name="Swart Estienne"/>
        </authorList>
    </citation>
    <scope>NUCLEOTIDE SEQUENCE [LARGE SCALE GENOMIC DNA]</scope>
    <source>
        <strain evidence="4 5">130c</strain>
    </source>
</reference>
<evidence type="ECO:0000313" key="4">
    <source>
        <dbReference type="EMBL" id="CDW91842.1"/>
    </source>
</evidence>
<dbReference type="Pfam" id="PF08787">
    <property type="entry name" value="Alginate_lyase2"/>
    <property type="match status" value="1"/>
</dbReference>
<dbReference type="InterPro" id="IPR013320">
    <property type="entry name" value="ConA-like_dom_sf"/>
</dbReference>
<feature type="chain" id="PRO_5001729997" description="Alginate lyase 2 domain-containing protein" evidence="2">
    <location>
        <begin position="21"/>
        <end position="252"/>
    </location>
</feature>
<dbReference type="EMBL" id="CCKQ01019808">
    <property type="protein sequence ID" value="CDW91842.1"/>
    <property type="molecule type" value="Genomic_DNA"/>
</dbReference>
<dbReference type="OrthoDB" id="4221926at2759"/>
<feature type="region of interest" description="Disordered" evidence="1">
    <location>
        <begin position="86"/>
        <end position="120"/>
    </location>
</feature>
<protein>
    <recommendedName>
        <fullName evidence="3">Alginate lyase 2 domain-containing protein</fullName>
    </recommendedName>
</protein>
<feature type="compositionally biased region" description="Basic and acidic residues" evidence="1">
    <location>
        <begin position="104"/>
        <end position="116"/>
    </location>
</feature>
<proteinExistence type="predicted"/>
<keyword evidence="2" id="KW-0732">Signal</keyword>
<feature type="compositionally biased region" description="Polar residues" evidence="1">
    <location>
        <begin position="26"/>
        <end position="44"/>
    </location>
</feature>
<evidence type="ECO:0000256" key="2">
    <source>
        <dbReference type="SAM" id="SignalP"/>
    </source>
</evidence>
<dbReference type="PANTHER" id="PTHR33681:SF4">
    <property type="entry name" value="OS12G0171100 PROTEIN"/>
    <property type="match status" value="1"/>
</dbReference>
<dbReference type="AlphaFoldDB" id="A0A078BFC2"/>
<dbReference type="InterPro" id="IPR014895">
    <property type="entry name" value="Alginate_lyase_2"/>
</dbReference>
<dbReference type="Proteomes" id="UP000039865">
    <property type="component" value="Unassembled WGS sequence"/>
</dbReference>
<name>A0A078BFC2_STYLE</name>
<feature type="domain" description="Alginate lyase 2" evidence="3">
    <location>
        <begin position="71"/>
        <end position="245"/>
    </location>
</feature>
<evidence type="ECO:0000313" key="5">
    <source>
        <dbReference type="Proteomes" id="UP000039865"/>
    </source>
</evidence>
<keyword evidence="5" id="KW-1185">Reference proteome</keyword>
<evidence type="ECO:0000259" key="3">
    <source>
        <dbReference type="Pfam" id="PF08787"/>
    </source>
</evidence>
<dbReference type="InParanoid" id="A0A078BFC2"/>
<evidence type="ECO:0000256" key="1">
    <source>
        <dbReference type="SAM" id="MobiDB-lite"/>
    </source>
</evidence>